<reference evidence="2 3" key="1">
    <citation type="submission" date="2019-01" db="EMBL/GenBank/DDBJ databases">
        <authorList>
            <person name="Chen W.-M."/>
        </authorList>
    </citation>
    <scope>NUCLEOTIDE SEQUENCE [LARGE SCALE GENOMIC DNA]</scope>
    <source>
        <strain evidence="2 3">TER-1</strain>
    </source>
</reference>
<dbReference type="InterPro" id="IPR011852">
    <property type="entry name" value="TRAP_TAXI"/>
</dbReference>
<protein>
    <submittedName>
        <fullName evidence="2">C4-dicarboxylate ABC transporter substrate-binding protein</fullName>
    </submittedName>
</protein>
<dbReference type="Gene3D" id="3.40.190.10">
    <property type="entry name" value="Periplasmic binding protein-like II"/>
    <property type="match status" value="2"/>
</dbReference>
<feature type="transmembrane region" description="Helical" evidence="1">
    <location>
        <begin position="341"/>
        <end position="360"/>
    </location>
</feature>
<evidence type="ECO:0000313" key="2">
    <source>
        <dbReference type="EMBL" id="RVU18122.1"/>
    </source>
</evidence>
<dbReference type="RefSeq" id="WP_127729269.1">
    <property type="nucleotide sequence ID" value="NZ_SACP01000010.1"/>
</dbReference>
<keyword evidence="1" id="KW-0812">Transmembrane</keyword>
<dbReference type="SUPFAM" id="SSF53850">
    <property type="entry name" value="Periplasmic binding protein-like II"/>
    <property type="match status" value="1"/>
</dbReference>
<feature type="transmembrane region" description="Helical" evidence="1">
    <location>
        <begin position="12"/>
        <end position="29"/>
    </location>
</feature>
<gene>
    <name evidence="2" type="ORF">EOE48_12080</name>
</gene>
<accession>A0A3S2VA38</accession>
<evidence type="ECO:0000313" key="3">
    <source>
        <dbReference type="Proteomes" id="UP000286997"/>
    </source>
</evidence>
<proteinExistence type="predicted"/>
<keyword evidence="1" id="KW-0472">Membrane</keyword>
<keyword evidence="3" id="KW-1185">Reference proteome</keyword>
<keyword evidence="1" id="KW-1133">Transmembrane helix</keyword>
<dbReference type="PANTHER" id="PTHR42941">
    <property type="entry name" value="SLL1037 PROTEIN"/>
    <property type="match status" value="1"/>
</dbReference>
<dbReference type="AlphaFoldDB" id="A0A3S2VA38"/>
<dbReference type="PANTHER" id="PTHR42941:SF1">
    <property type="entry name" value="SLL1037 PROTEIN"/>
    <property type="match status" value="1"/>
</dbReference>
<sequence length="460" mass="47736">MTAPLHRRLSSWVIAGLVVAALAGLGVWLSRPPVLTVAVGPRDGVEAHLLDAYAAALARNHEDIRLRVVHGDDVRESAAALQSGRADLAVVRPDVRLPENGLTLAVLSEEALVIAAPGGSDLRSLPDLGGRRLGLVARHGADHAFLAGLLGFYDLAAAPAGQAGTPGAVAVVPLRLDEVAAALASGRIDAAAIVAAPSSAQAAHLVRAVEAASAGREATLLAVPDGEAIVQRLPALQPVTIAPGTFGGRPARPAEDVRTVGASYRLMARAGLDRDDAALVTQHLFELRSRLAATTPSANLMKAPAFDSTAAATSARLPIHPGAVDYFEREQQTLLQRYEDWVYLFAFLGGGLGSAGAWIGQRLAREKRARVDAVLDRLLAILAEARATTDDAVLAALAVEIDGLVVDGVRHARDHATDVGTISALILAVDAARAAVADGRRDAPPRERAARVLGLHRAGA</sequence>
<name>A0A3S2VA38_9HYPH</name>
<evidence type="ECO:0000256" key="1">
    <source>
        <dbReference type="SAM" id="Phobius"/>
    </source>
</evidence>
<dbReference type="Proteomes" id="UP000286997">
    <property type="component" value="Unassembled WGS sequence"/>
</dbReference>
<dbReference type="EMBL" id="SACP01000010">
    <property type="protein sequence ID" value="RVU18122.1"/>
    <property type="molecule type" value="Genomic_DNA"/>
</dbReference>
<organism evidence="2 3">
    <name type="scientific">Methylobacterium oryzihabitans</name>
    <dbReference type="NCBI Taxonomy" id="2499852"/>
    <lineage>
        <taxon>Bacteria</taxon>
        <taxon>Pseudomonadati</taxon>
        <taxon>Pseudomonadota</taxon>
        <taxon>Alphaproteobacteria</taxon>
        <taxon>Hyphomicrobiales</taxon>
        <taxon>Methylobacteriaceae</taxon>
        <taxon>Methylobacterium</taxon>
    </lineage>
</organism>
<dbReference type="OrthoDB" id="7976602at2"/>
<dbReference type="Pfam" id="PF16868">
    <property type="entry name" value="NMT1_3"/>
    <property type="match status" value="1"/>
</dbReference>
<comment type="caution">
    <text evidence="2">The sequence shown here is derived from an EMBL/GenBank/DDBJ whole genome shotgun (WGS) entry which is preliminary data.</text>
</comment>